<feature type="transmembrane region" description="Helical" evidence="1">
    <location>
        <begin position="74"/>
        <end position="91"/>
    </location>
</feature>
<gene>
    <name evidence="2" type="ORF">B3C1_03960</name>
</gene>
<proteinExistence type="predicted"/>
<keyword evidence="1" id="KW-1133">Transmembrane helix</keyword>
<keyword evidence="3" id="KW-1185">Reference proteome</keyword>
<dbReference type="InterPro" id="IPR021306">
    <property type="entry name" value="DUF2878"/>
</dbReference>
<keyword evidence="1" id="KW-0472">Membrane</keyword>
<name>K2K1P1_9GAMM</name>
<accession>K2K1P1</accession>
<feature type="transmembrane region" description="Helical" evidence="1">
    <location>
        <begin position="48"/>
        <end position="68"/>
    </location>
</feature>
<evidence type="ECO:0000313" key="2">
    <source>
        <dbReference type="EMBL" id="EKE76719.1"/>
    </source>
</evidence>
<dbReference type="OrthoDB" id="6522758at2"/>
<dbReference type="Pfam" id="PF11086">
    <property type="entry name" value="DUF2878"/>
    <property type="match status" value="1"/>
</dbReference>
<organism evidence="2 3">
    <name type="scientific">Gallaecimonas xiamenensis 3-C-1</name>
    <dbReference type="NCBI Taxonomy" id="745411"/>
    <lineage>
        <taxon>Bacteria</taxon>
        <taxon>Pseudomonadati</taxon>
        <taxon>Pseudomonadota</taxon>
        <taxon>Gammaproteobacteria</taxon>
        <taxon>Enterobacterales</taxon>
        <taxon>Gallaecimonadaceae</taxon>
        <taxon>Gallaecimonas</taxon>
    </lineage>
</organism>
<feature type="transmembrane region" description="Helical" evidence="1">
    <location>
        <begin position="132"/>
        <end position="152"/>
    </location>
</feature>
<evidence type="ECO:0000256" key="1">
    <source>
        <dbReference type="SAM" id="Phobius"/>
    </source>
</evidence>
<reference evidence="2 3" key="1">
    <citation type="journal article" date="2012" name="J. Bacteriol.">
        <title>Genome Sequence of Gallaecimonas xiamenensis Type Strain 3-C-1.</title>
        <authorList>
            <person name="Lai Q."/>
            <person name="Wang L."/>
            <person name="Wang W."/>
            <person name="Shao Z."/>
        </authorList>
    </citation>
    <scope>NUCLEOTIDE SEQUENCE [LARGE SCALE GENOMIC DNA]</scope>
    <source>
        <strain evidence="2 3">3-C-1</strain>
    </source>
</reference>
<dbReference type="eggNOG" id="ENOG5030II2">
    <property type="taxonomic scope" value="Bacteria"/>
</dbReference>
<evidence type="ECO:0000313" key="3">
    <source>
        <dbReference type="Proteomes" id="UP000006755"/>
    </source>
</evidence>
<dbReference type="EMBL" id="AMRI01000004">
    <property type="protein sequence ID" value="EKE76719.1"/>
    <property type="molecule type" value="Genomic_DNA"/>
</dbReference>
<feature type="transmembrane region" description="Helical" evidence="1">
    <location>
        <begin position="103"/>
        <end position="120"/>
    </location>
</feature>
<dbReference type="RefSeq" id="WP_008483066.1">
    <property type="nucleotide sequence ID" value="NZ_AMRI01000004.1"/>
</dbReference>
<dbReference type="AlphaFoldDB" id="K2K1P1"/>
<dbReference type="STRING" id="745411.B3C1_03960"/>
<feature type="transmembrane region" description="Helical" evidence="1">
    <location>
        <begin position="12"/>
        <end position="36"/>
    </location>
</feature>
<protein>
    <recommendedName>
        <fullName evidence="4">DUF2878 domain-containing protein</fullName>
    </recommendedName>
</protein>
<comment type="caution">
    <text evidence="2">The sequence shown here is derived from an EMBL/GenBank/DDBJ whole genome shotgun (WGS) entry which is preliminary data.</text>
</comment>
<sequence length="159" mass="17493">MHWLLNLALFQLAWLGAVLWQSPWPALGLLALHLLLSPRRQADARLMVAFLLVGLIVDGGLGAAGFLVFEASPYVIPTWLMALWAALAMLPNHSLAWLKYRPWLSALLGAIGGAFAYWGGVRLGAAQFGWPLVQSLATLALVWGGLWPLLMLQSRRWCP</sequence>
<dbReference type="Proteomes" id="UP000006755">
    <property type="component" value="Unassembled WGS sequence"/>
</dbReference>
<evidence type="ECO:0008006" key="4">
    <source>
        <dbReference type="Google" id="ProtNLM"/>
    </source>
</evidence>
<keyword evidence="1" id="KW-0812">Transmembrane</keyword>